<dbReference type="EMBL" id="LBYA01000002">
    <property type="protein sequence ID" value="KKR44905.1"/>
    <property type="molecule type" value="Genomic_DNA"/>
</dbReference>
<dbReference type="PANTHER" id="PTHR21237">
    <property type="entry name" value="GRPE PROTEIN"/>
    <property type="match status" value="1"/>
</dbReference>
<protein>
    <recommendedName>
        <fullName evidence="3">Protein GrpE</fullName>
    </recommendedName>
    <alternativeName>
        <fullName evidence="3">HSP-70 cofactor</fullName>
    </alternativeName>
</protein>
<accession>A0A0G0TCY1</accession>
<evidence type="ECO:0000313" key="5">
    <source>
        <dbReference type="EMBL" id="KKR44905.1"/>
    </source>
</evidence>
<dbReference type="PANTHER" id="PTHR21237:SF23">
    <property type="entry name" value="GRPE PROTEIN HOMOLOG, MITOCHONDRIAL"/>
    <property type="match status" value="1"/>
</dbReference>
<dbReference type="Proteomes" id="UP000034215">
    <property type="component" value="Unassembled WGS sequence"/>
</dbReference>
<sequence>MVKGKKQESKKKDGDKVYKELEVLKSMLARALADYDNLSKRVERERGVLSKITSLGILTRLLPVLDNLESAQDHLQDTGLAISIGEFKKILNEEGLLEIVPKVGEEFNEDTMEAIEVVAGARDNIISGVTLNGWKFKDGQAVRHAKVKVSKISNN</sequence>
<comment type="function">
    <text evidence="3">Participates actively in the response to hyperosmotic and heat shock by preventing the aggregation of stress-denatured proteins, in association with DnaK and GrpE. It is the nucleotide exchange factor for DnaK and may function as a thermosensor. Unfolded proteins bind initially to DnaJ; upon interaction with the DnaJ-bound protein, DnaK hydrolyzes its bound ATP, resulting in the formation of a stable complex. GrpE releases ADP from DnaK; ATP binding to DnaK triggers the release of the substrate protein, thus completing the reaction cycle. Several rounds of ATP-dependent interactions between DnaJ, DnaK and GrpE are required for fully efficient folding.</text>
</comment>
<dbReference type="GO" id="GO:0000774">
    <property type="term" value="F:adenyl-nucleotide exchange factor activity"/>
    <property type="evidence" value="ECO:0007669"/>
    <property type="project" value="InterPro"/>
</dbReference>
<dbReference type="GO" id="GO:0051087">
    <property type="term" value="F:protein-folding chaperone binding"/>
    <property type="evidence" value="ECO:0007669"/>
    <property type="project" value="InterPro"/>
</dbReference>
<dbReference type="AlphaFoldDB" id="A0A0G0TCY1"/>
<name>A0A0G0TCY1_9BACT</name>
<comment type="similarity">
    <text evidence="1 3 4">Belongs to the GrpE family.</text>
</comment>
<dbReference type="HAMAP" id="MF_01151">
    <property type="entry name" value="GrpE"/>
    <property type="match status" value="1"/>
</dbReference>
<proteinExistence type="inferred from homology"/>
<dbReference type="InterPro" id="IPR013805">
    <property type="entry name" value="GrpE_CC"/>
</dbReference>
<organism evidence="5 6">
    <name type="scientific">Candidatus Woesebacteria bacterium GW2011_GWB1_40_12</name>
    <dbReference type="NCBI Taxonomy" id="1618576"/>
    <lineage>
        <taxon>Bacteria</taxon>
        <taxon>Candidatus Woeseibacteriota</taxon>
    </lineage>
</organism>
<evidence type="ECO:0000256" key="4">
    <source>
        <dbReference type="RuleBase" id="RU004478"/>
    </source>
</evidence>
<dbReference type="GO" id="GO:0005737">
    <property type="term" value="C:cytoplasm"/>
    <property type="evidence" value="ECO:0007669"/>
    <property type="project" value="UniProtKB-SubCell"/>
</dbReference>
<dbReference type="SUPFAM" id="SSF58014">
    <property type="entry name" value="Coiled-coil domain of nucleotide exchange factor GrpE"/>
    <property type="match status" value="1"/>
</dbReference>
<dbReference type="GO" id="GO:0006457">
    <property type="term" value="P:protein folding"/>
    <property type="evidence" value="ECO:0007669"/>
    <property type="project" value="InterPro"/>
</dbReference>
<gene>
    <name evidence="3" type="primary">grpE</name>
    <name evidence="5" type="ORF">UT76_C0002G0002</name>
</gene>
<reference evidence="5 6" key="1">
    <citation type="journal article" date="2015" name="Nature">
        <title>rRNA introns, odd ribosomes, and small enigmatic genomes across a large radiation of phyla.</title>
        <authorList>
            <person name="Brown C.T."/>
            <person name="Hug L.A."/>
            <person name="Thomas B.C."/>
            <person name="Sharon I."/>
            <person name="Castelle C.J."/>
            <person name="Singh A."/>
            <person name="Wilkins M.J."/>
            <person name="Williams K.H."/>
            <person name="Banfield J.F."/>
        </authorList>
    </citation>
    <scope>NUCLEOTIDE SEQUENCE [LARGE SCALE GENOMIC DNA]</scope>
</reference>
<evidence type="ECO:0000256" key="2">
    <source>
        <dbReference type="ARBA" id="ARBA00023186"/>
    </source>
</evidence>
<evidence type="ECO:0000313" key="6">
    <source>
        <dbReference type="Proteomes" id="UP000034215"/>
    </source>
</evidence>
<dbReference type="Pfam" id="PF01025">
    <property type="entry name" value="GrpE"/>
    <property type="match status" value="1"/>
</dbReference>
<keyword evidence="3" id="KW-0346">Stress response</keyword>
<dbReference type="Gene3D" id="3.90.20.20">
    <property type="match status" value="1"/>
</dbReference>
<dbReference type="GO" id="GO:0051082">
    <property type="term" value="F:unfolded protein binding"/>
    <property type="evidence" value="ECO:0007669"/>
    <property type="project" value="TreeGrafter"/>
</dbReference>
<evidence type="ECO:0000256" key="3">
    <source>
        <dbReference type="HAMAP-Rule" id="MF_01151"/>
    </source>
</evidence>
<keyword evidence="2 3" id="KW-0143">Chaperone</keyword>
<dbReference type="InterPro" id="IPR009012">
    <property type="entry name" value="GrpE_head"/>
</dbReference>
<comment type="caution">
    <text evidence="5">The sequence shown here is derived from an EMBL/GenBank/DDBJ whole genome shotgun (WGS) entry which is preliminary data.</text>
</comment>
<dbReference type="InterPro" id="IPR000740">
    <property type="entry name" value="GrpE"/>
</dbReference>
<keyword evidence="3" id="KW-0963">Cytoplasm</keyword>
<dbReference type="GO" id="GO:0042803">
    <property type="term" value="F:protein homodimerization activity"/>
    <property type="evidence" value="ECO:0007669"/>
    <property type="project" value="InterPro"/>
</dbReference>
<evidence type="ECO:0000256" key="1">
    <source>
        <dbReference type="ARBA" id="ARBA00009054"/>
    </source>
</evidence>
<dbReference type="PRINTS" id="PR00773">
    <property type="entry name" value="GRPEPROTEIN"/>
</dbReference>
<comment type="subcellular location">
    <subcellularLocation>
        <location evidence="3">Cytoplasm</location>
    </subcellularLocation>
</comment>
<comment type="subunit">
    <text evidence="3">Homodimer.</text>
</comment>
<dbReference type="SUPFAM" id="SSF51064">
    <property type="entry name" value="Head domain of nucleotide exchange factor GrpE"/>
    <property type="match status" value="1"/>
</dbReference>